<dbReference type="InterPro" id="IPR046960">
    <property type="entry name" value="PPR_At4g14850-like_plant"/>
</dbReference>
<dbReference type="GO" id="GO:0003723">
    <property type="term" value="F:RNA binding"/>
    <property type="evidence" value="ECO:0007669"/>
    <property type="project" value="InterPro"/>
</dbReference>
<dbReference type="Proteomes" id="UP000663870">
    <property type="component" value="Unassembled WGS sequence"/>
</dbReference>
<evidence type="ECO:0000313" key="3">
    <source>
        <dbReference type="Proteomes" id="UP000663870"/>
    </source>
</evidence>
<proteinExistence type="predicted"/>
<name>A0A815BLI9_9BILA</name>
<dbReference type="GO" id="GO:0009451">
    <property type="term" value="P:RNA modification"/>
    <property type="evidence" value="ECO:0007669"/>
    <property type="project" value="InterPro"/>
</dbReference>
<reference evidence="2" key="1">
    <citation type="submission" date="2021-02" db="EMBL/GenBank/DDBJ databases">
        <authorList>
            <person name="Nowell W R."/>
        </authorList>
    </citation>
    <scope>NUCLEOTIDE SEQUENCE</scope>
</reference>
<evidence type="ECO:0008006" key="4">
    <source>
        <dbReference type="Google" id="ProtNLM"/>
    </source>
</evidence>
<keyword evidence="3" id="KW-1185">Reference proteome</keyword>
<evidence type="ECO:0000313" key="2">
    <source>
        <dbReference type="EMBL" id="CAF1271988.1"/>
    </source>
</evidence>
<evidence type="ECO:0000313" key="1">
    <source>
        <dbReference type="EMBL" id="CAF1082079.1"/>
    </source>
</evidence>
<dbReference type="AlphaFoldDB" id="A0A815BLI9"/>
<dbReference type="Proteomes" id="UP000663854">
    <property type="component" value="Unassembled WGS sequence"/>
</dbReference>
<protein>
    <recommendedName>
        <fullName evidence="4">Pentatricopeptide repeat-containing protein</fullName>
    </recommendedName>
</protein>
<organism evidence="2 3">
    <name type="scientific">Rotaria sordida</name>
    <dbReference type="NCBI Taxonomy" id="392033"/>
    <lineage>
        <taxon>Eukaryota</taxon>
        <taxon>Metazoa</taxon>
        <taxon>Spiralia</taxon>
        <taxon>Gnathifera</taxon>
        <taxon>Rotifera</taxon>
        <taxon>Eurotatoria</taxon>
        <taxon>Bdelloidea</taxon>
        <taxon>Philodinida</taxon>
        <taxon>Philodinidae</taxon>
        <taxon>Rotaria</taxon>
    </lineage>
</organism>
<dbReference type="Gene3D" id="1.25.40.10">
    <property type="entry name" value="Tetratricopeptide repeat domain"/>
    <property type="match status" value="2"/>
</dbReference>
<dbReference type="Pfam" id="PF01535">
    <property type="entry name" value="PPR"/>
    <property type="match status" value="2"/>
</dbReference>
<dbReference type="InterPro" id="IPR002885">
    <property type="entry name" value="PPR_rpt"/>
</dbReference>
<comment type="caution">
    <text evidence="2">The sequence shown here is derived from an EMBL/GenBank/DDBJ whole genome shotgun (WGS) entry which is preliminary data.</text>
</comment>
<sequence length="141" mass="16315">MSNDCRNNNIVLNSAIDMLMKFRDVESAERIFDSIKEKNIIIYSTMMKDDVIYTIVFNACAQLANDRAMKIGKKLLHEMPNDYRNNNIVLNSAIDMLMKFGNVESAECIFHSIKKKDIITYGAMMKGNIYQIVFRILFDLI</sequence>
<accession>A0A815BLI9</accession>
<dbReference type="PANTHER" id="PTHR47926">
    <property type="entry name" value="PENTATRICOPEPTIDE REPEAT-CONTAINING PROTEIN"/>
    <property type="match status" value="1"/>
</dbReference>
<dbReference type="InterPro" id="IPR011990">
    <property type="entry name" value="TPR-like_helical_dom_sf"/>
</dbReference>
<dbReference type="EMBL" id="CAJNOH010000587">
    <property type="protein sequence ID" value="CAF1082079.1"/>
    <property type="molecule type" value="Genomic_DNA"/>
</dbReference>
<gene>
    <name evidence="2" type="ORF">JXQ802_LOCUS28038</name>
    <name evidence="1" type="ORF">PYM288_LOCUS18728</name>
</gene>
<dbReference type="EMBL" id="CAJNOL010001036">
    <property type="protein sequence ID" value="CAF1271988.1"/>
    <property type="molecule type" value="Genomic_DNA"/>
</dbReference>